<dbReference type="Pfam" id="PF13511">
    <property type="entry name" value="DUF4124"/>
    <property type="match status" value="1"/>
</dbReference>
<dbReference type="GO" id="GO:0009055">
    <property type="term" value="F:electron transfer activity"/>
    <property type="evidence" value="ECO:0007669"/>
    <property type="project" value="TreeGrafter"/>
</dbReference>
<dbReference type="CDD" id="cd02976">
    <property type="entry name" value="NrdH"/>
    <property type="match status" value="1"/>
</dbReference>
<evidence type="ECO:0000259" key="1">
    <source>
        <dbReference type="Pfam" id="PF00462"/>
    </source>
</evidence>
<dbReference type="Gene3D" id="3.40.30.10">
    <property type="entry name" value="Glutaredoxin"/>
    <property type="match status" value="1"/>
</dbReference>
<evidence type="ECO:0000313" key="3">
    <source>
        <dbReference type="EMBL" id="VAW40155.1"/>
    </source>
</evidence>
<dbReference type="InterPro" id="IPR036249">
    <property type="entry name" value="Thioredoxin-like_sf"/>
</dbReference>
<dbReference type="SUPFAM" id="SSF52833">
    <property type="entry name" value="Thioredoxin-like"/>
    <property type="match status" value="1"/>
</dbReference>
<feature type="domain" description="Glutaredoxin" evidence="1">
    <location>
        <begin position="81"/>
        <end position="137"/>
    </location>
</feature>
<dbReference type="GO" id="GO:0045454">
    <property type="term" value="P:cell redox homeostasis"/>
    <property type="evidence" value="ECO:0007669"/>
    <property type="project" value="TreeGrafter"/>
</dbReference>
<name>A0A3B0V991_9ZZZZ</name>
<dbReference type="PANTHER" id="PTHR34386">
    <property type="entry name" value="GLUTAREDOXIN"/>
    <property type="match status" value="1"/>
</dbReference>
<dbReference type="InterPro" id="IPR051548">
    <property type="entry name" value="Grx-like_ET"/>
</dbReference>
<evidence type="ECO:0000259" key="2">
    <source>
        <dbReference type="Pfam" id="PF13511"/>
    </source>
</evidence>
<reference evidence="3" key="1">
    <citation type="submission" date="2018-06" db="EMBL/GenBank/DDBJ databases">
        <authorList>
            <person name="Zhirakovskaya E."/>
        </authorList>
    </citation>
    <scope>NUCLEOTIDE SEQUENCE</scope>
</reference>
<proteinExistence type="predicted"/>
<feature type="domain" description="DUF4124" evidence="2">
    <location>
        <begin position="17"/>
        <end position="44"/>
    </location>
</feature>
<accession>A0A3B0V991</accession>
<organism evidence="3">
    <name type="scientific">hydrothermal vent metagenome</name>
    <dbReference type="NCBI Taxonomy" id="652676"/>
    <lineage>
        <taxon>unclassified sequences</taxon>
        <taxon>metagenomes</taxon>
        <taxon>ecological metagenomes</taxon>
    </lineage>
</organism>
<dbReference type="Pfam" id="PF00462">
    <property type="entry name" value="Glutaredoxin"/>
    <property type="match status" value="1"/>
</dbReference>
<gene>
    <name evidence="3" type="ORF">MNBD_GAMMA01-2126</name>
</gene>
<dbReference type="PROSITE" id="PS51354">
    <property type="entry name" value="GLUTAREDOXIN_2"/>
    <property type="match status" value="1"/>
</dbReference>
<dbReference type="InterPro" id="IPR025392">
    <property type="entry name" value="DUF4124"/>
</dbReference>
<dbReference type="AlphaFoldDB" id="A0A3B0V991"/>
<dbReference type="PANTHER" id="PTHR34386:SF1">
    <property type="entry name" value="GLUTAREDOXIN-LIKE PROTEIN NRDH"/>
    <property type="match status" value="1"/>
</dbReference>
<dbReference type="EMBL" id="UOEW01000259">
    <property type="protein sequence ID" value="VAW40155.1"/>
    <property type="molecule type" value="Genomic_DNA"/>
</dbReference>
<dbReference type="InterPro" id="IPR002109">
    <property type="entry name" value="Glutaredoxin"/>
</dbReference>
<protein>
    <submittedName>
        <fullName evidence="3">Glutaredoxin NrdH</fullName>
    </submittedName>
</protein>
<sequence>MKYKLLAIFSIILGINATAQIYKWVDSNGVTHYSDAKPAQAGKVEEFAIKSYKTVSFEDSTYIKQDYKPMQRKFTLSKGKVVIYTTQSCGYCKKAKTYFESENIRYTEYDIEKSKTAKKRFDKMGATGVPVILVGKKRMNGFSVAGFEKIYK</sequence>